<feature type="region of interest" description="Disordered" evidence="1">
    <location>
        <begin position="18"/>
        <end position="42"/>
    </location>
</feature>
<reference evidence="2 3" key="1">
    <citation type="submission" date="2019-03" db="EMBL/GenBank/DDBJ databases">
        <title>First draft genome of Liparis tanakae, snailfish: a comprehensive survey of snailfish specific genes.</title>
        <authorList>
            <person name="Kim W."/>
            <person name="Song I."/>
            <person name="Jeong J.-H."/>
            <person name="Kim D."/>
            <person name="Kim S."/>
            <person name="Ryu S."/>
            <person name="Song J.Y."/>
            <person name="Lee S.K."/>
        </authorList>
    </citation>
    <scope>NUCLEOTIDE SEQUENCE [LARGE SCALE GENOMIC DNA]</scope>
    <source>
        <tissue evidence="2">Muscle</tissue>
    </source>
</reference>
<gene>
    <name evidence="2" type="ORF">EYF80_025076</name>
</gene>
<protein>
    <submittedName>
        <fullName evidence="2">Uncharacterized protein</fullName>
    </submittedName>
</protein>
<accession>A0A4Z2HFP6</accession>
<evidence type="ECO:0000313" key="3">
    <source>
        <dbReference type="Proteomes" id="UP000314294"/>
    </source>
</evidence>
<name>A0A4Z2HFP6_9TELE</name>
<feature type="compositionally biased region" description="Basic and acidic residues" evidence="1">
    <location>
        <begin position="20"/>
        <end position="42"/>
    </location>
</feature>
<dbReference type="EMBL" id="SRLO01000248">
    <property type="protein sequence ID" value="TNN64669.1"/>
    <property type="molecule type" value="Genomic_DNA"/>
</dbReference>
<sequence length="66" mass="7373">MEKACLSVAADVHWVTGKRKQVEDRRAERRDGTGQKNEAEDRLMVEGAVESKNKAQGLPPCSVRLH</sequence>
<dbReference type="AlphaFoldDB" id="A0A4Z2HFP6"/>
<evidence type="ECO:0000313" key="2">
    <source>
        <dbReference type="EMBL" id="TNN64669.1"/>
    </source>
</evidence>
<comment type="caution">
    <text evidence="2">The sequence shown here is derived from an EMBL/GenBank/DDBJ whole genome shotgun (WGS) entry which is preliminary data.</text>
</comment>
<organism evidence="2 3">
    <name type="scientific">Liparis tanakae</name>
    <name type="common">Tanaka's snailfish</name>
    <dbReference type="NCBI Taxonomy" id="230148"/>
    <lineage>
        <taxon>Eukaryota</taxon>
        <taxon>Metazoa</taxon>
        <taxon>Chordata</taxon>
        <taxon>Craniata</taxon>
        <taxon>Vertebrata</taxon>
        <taxon>Euteleostomi</taxon>
        <taxon>Actinopterygii</taxon>
        <taxon>Neopterygii</taxon>
        <taxon>Teleostei</taxon>
        <taxon>Neoteleostei</taxon>
        <taxon>Acanthomorphata</taxon>
        <taxon>Eupercaria</taxon>
        <taxon>Perciformes</taxon>
        <taxon>Cottioidei</taxon>
        <taxon>Cottales</taxon>
        <taxon>Liparidae</taxon>
        <taxon>Liparis</taxon>
    </lineage>
</organism>
<dbReference type="Proteomes" id="UP000314294">
    <property type="component" value="Unassembled WGS sequence"/>
</dbReference>
<evidence type="ECO:0000256" key="1">
    <source>
        <dbReference type="SAM" id="MobiDB-lite"/>
    </source>
</evidence>
<proteinExistence type="predicted"/>
<keyword evidence="3" id="KW-1185">Reference proteome</keyword>